<sequence length="406" mass="44969">MLKTADNAQISQVGPGTPMGTYLRKFWMPVARSAAVRAGADPVRAKALGVPMVIYRLADGSLGCLDEQCPHRRASLALGFNSGTSLTCIYHGWEFGSGGRCVAVPTEPEQRRDRFREILPVNAHPVREAAGMIWVYLGDGDEPPFPDMDFMGLDETQCQAVVGVTRCGWVQCLEGLVDTAHLGQLHKTQFPGQDQVAYEAAPSIIVRDRPYGMRIYADRPRPGGGHYYRVTEYIAPFWCFVPQNDERAAFCIVPIDDTHCMQWVIWYNKEDPLDPTMPLGRHVAPLTRNPDDFTADMRGKDRWGQDRDTLGRDHFSGLNNLFFEDLAVQESQGAIMDRENEHLGSSDVGVVRLRKILRDAATKAVAEPAVIFNHPGENDLKSIRGAAFESEGDNPEEALAVAGRAV</sequence>
<dbReference type="EMBL" id="WEGK01000003">
    <property type="protein sequence ID" value="MQY18899.1"/>
    <property type="molecule type" value="Genomic_DNA"/>
</dbReference>
<evidence type="ECO:0000256" key="5">
    <source>
        <dbReference type="ARBA" id="ARBA00023014"/>
    </source>
</evidence>
<feature type="domain" description="Rieske" evidence="6">
    <location>
        <begin position="27"/>
        <end position="135"/>
    </location>
</feature>
<dbReference type="Gene3D" id="2.102.10.10">
    <property type="entry name" value="Rieske [2Fe-2S] iron-sulphur domain"/>
    <property type="match status" value="1"/>
</dbReference>
<organism evidence="7 8">
    <name type="scientific">Nocardia macrotermitis</name>
    <dbReference type="NCBI Taxonomy" id="2585198"/>
    <lineage>
        <taxon>Bacteria</taxon>
        <taxon>Bacillati</taxon>
        <taxon>Actinomycetota</taxon>
        <taxon>Actinomycetes</taxon>
        <taxon>Mycobacteriales</taxon>
        <taxon>Nocardiaceae</taxon>
        <taxon>Nocardia</taxon>
    </lineage>
</organism>
<evidence type="ECO:0000256" key="3">
    <source>
        <dbReference type="ARBA" id="ARBA00023002"/>
    </source>
</evidence>
<evidence type="ECO:0000256" key="4">
    <source>
        <dbReference type="ARBA" id="ARBA00023004"/>
    </source>
</evidence>
<dbReference type="Pfam" id="PF19301">
    <property type="entry name" value="LigXa_C"/>
    <property type="match status" value="1"/>
</dbReference>
<dbReference type="InterPro" id="IPR050584">
    <property type="entry name" value="Cholesterol_7-desaturase"/>
</dbReference>
<dbReference type="InterPro" id="IPR036922">
    <property type="entry name" value="Rieske_2Fe-2S_sf"/>
</dbReference>
<dbReference type="GO" id="GO:0004497">
    <property type="term" value="F:monooxygenase activity"/>
    <property type="evidence" value="ECO:0007669"/>
    <property type="project" value="UniProtKB-ARBA"/>
</dbReference>
<evidence type="ECO:0000313" key="8">
    <source>
        <dbReference type="Proteomes" id="UP000438448"/>
    </source>
</evidence>
<keyword evidence="4" id="KW-0408">Iron</keyword>
<dbReference type="SUPFAM" id="SSF55961">
    <property type="entry name" value="Bet v1-like"/>
    <property type="match status" value="1"/>
</dbReference>
<evidence type="ECO:0000259" key="6">
    <source>
        <dbReference type="PROSITE" id="PS51296"/>
    </source>
</evidence>
<evidence type="ECO:0000313" key="7">
    <source>
        <dbReference type="EMBL" id="MQY18899.1"/>
    </source>
</evidence>
<keyword evidence="2" id="KW-0479">Metal-binding</keyword>
<evidence type="ECO:0000256" key="2">
    <source>
        <dbReference type="ARBA" id="ARBA00022723"/>
    </source>
</evidence>
<dbReference type="GO" id="GO:0018620">
    <property type="term" value="F:phthalate 4,5-dioxygenase activity"/>
    <property type="evidence" value="ECO:0007669"/>
    <property type="project" value="UniProtKB-EC"/>
</dbReference>
<dbReference type="PANTHER" id="PTHR21266:SF59">
    <property type="entry name" value="BLR4922 PROTEIN"/>
    <property type="match status" value="1"/>
</dbReference>
<gene>
    <name evidence="7" type="primary">pht3</name>
    <name evidence="7" type="ORF">NRB20_19830</name>
</gene>
<dbReference type="AlphaFoldDB" id="A0A7K0CZK6"/>
<dbReference type="InterPro" id="IPR017941">
    <property type="entry name" value="Rieske_2Fe-2S"/>
</dbReference>
<keyword evidence="7" id="KW-0223">Dioxygenase</keyword>
<dbReference type="PROSITE" id="PS51296">
    <property type="entry name" value="RIESKE"/>
    <property type="match status" value="1"/>
</dbReference>
<keyword evidence="8" id="KW-1185">Reference proteome</keyword>
<dbReference type="SUPFAM" id="SSF50022">
    <property type="entry name" value="ISP domain"/>
    <property type="match status" value="1"/>
</dbReference>
<dbReference type="Proteomes" id="UP000438448">
    <property type="component" value="Unassembled WGS sequence"/>
</dbReference>
<name>A0A7K0CZK6_9NOCA</name>
<protein>
    <submittedName>
        <fullName evidence="7">Phthalate 4,5-dioxygenase oxygenase subunit</fullName>
        <ecNumber evidence="7">1.14.12.7</ecNumber>
    </submittedName>
</protein>
<dbReference type="GO" id="GO:0051537">
    <property type="term" value="F:2 iron, 2 sulfur cluster binding"/>
    <property type="evidence" value="ECO:0007669"/>
    <property type="project" value="UniProtKB-KW"/>
</dbReference>
<accession>A0A7K0CZK6</accession>
<keyword evidence="3 7" id="KW-0560">Oxidoreductase</keyword>
<dbReference type="EC" id="1.14.12.7" evidence="7"/>
<keyword evidence="1" id="KW-0001">2Fe-2S</keyword>
<dbReference type="Pfam" id="PF00355">
    <property type="entry name" value="Rieske"/>
    <property type="match status" value="1"/>
</dbReference>
<reference evidence="7 8" key="1">
    <citation type="submission" date="2019-10" db="EMBL/GenBank/DDBJ databases">
        <title>Nocardia macrotermitis sp. nov. and Nocardia aurantia sp. nov., isolated from the gut of fungus growing-termite Macrotermes natalensis.</title>
        <authorList>
            <person name="Benndorf R."/>
            <person name="Schwitalla J."/>
            <person name="Martin K."/>
            <person name="De Beer W."/>
            <person name="Kaster A.-K."/>
            <person name="Vollmers J."/>
            <person name="Poulsen M."/>
            <person name="Beemelmanns C."/>
        </authorList>
    </citation>
    <scope>NUCLEOTIDE SEQUENCE [LARGE SCALE GENOMIC DNA]</scope>
    <source>
        <strain evidence="7 8">RB20</strain>
    </source>
</reference>
<proteinExistence type="predicted"/>
<dbReference type="OrthoDB" id="5243643at2"/>
<comment type="caution">
    <text evidence="7">The sequence shown here is derived from an EMBL/GenBank/DDBJ whole genome shotgun (WGS) entry which is preliminary data.</text>
</comment>
<evidence type="ECO:0000256" key="1">
    <source>
        <dbReference type="ARBA" id="ARBA00022714"/>
    </source>
</evidence>
<dbReference type="GO" id="GO:0046872">
    <property type="term" value="F:metal ion binding"/>
    <property type="evidence" value="ECO:0007669"/>
    <property type="project" value="UniProtKB-KW"/>
</dbReference>
<dbReference type="InterPro" id="IPR045623">
    <property type="entry name" value="LigXa_C"/>
</dbReference>
<keyword evidence="5" id="KW-0411">Iron-sulfur</keyword>
<dbReference type="PANTHER" id="PTHR21266">
    <property type="entry name" value="IRON-SULFUR DOMAIN CONTAINING PROTEIN"/>
    <property type="match status" value="1"/>
</dbReference>
<dbReference type="RefSeq" id="WP_153409606.1">
    <property type="nucleotide sequence ID" value="NZ_WEGK01000003.1"/>
</dbReference>